<reference evidence="16 18" key="1">
    <citation type="submission" date="2018-06" db="EMBL/GenBank/DDBJ databases">
        <authorList>
            <consortium name="Pathogen Informatics"/>
            <person name="Doyle S."/>
        </authorList>
    </citation>
    <scope>NUCLEOTIDE SEQUENCE [LARGE SCALE GENOMIC DNA]</scope>
    <source>
        <strain evidence="16 18">NCTC10597</strain>
    </source>
</reference>
<dbReference type="PANTHER" id="PTHR24421">
    <property type="entry name" value="NITRATE/NITRITE SENSOR PROTEIN NARX-RELATED"/>
    <property type="match status" value="1"/>
</dbReference>
<dbReference type="InterPro" id="IPR005467">
    <property type="entry name" value="His_kinase_dom"/>
</dbReference>
<dbReference type="Pfam" id="PF07730">
    <property type="entry name" value="HisKA_3"/>
    <property type="match status" value="1"/>
</dbReference>
<evidence type="ECO:0000256" key="14">
    <source>
        <dbReference type="SAM" id="Phobius"/>
    </source>
</evidence>
<dbReference type="PANTHER" id="PTHR24421:SF37">
    <property type="entry name" value="SENSOR HISTIDINE KINASE NARS"/>
    <property type="match status" value="1"/>
</dbReference>
<dbReference type="GO" id="GO:0005524">
    <property type="term" value="F:ATP binding"/>
    <property type="evidence" value="ECO:0007669"/>
    <property type="project" value="UniProtKB-UniRule"/>
</dbReference>
<dbReference type="InterPro" id="IPR050482">
    <property type="entry name" value="Sensor_HK_TwoCompSys"/>
</dbReference>
<sequence>MTKIFLRTLTLSILMLGITAGIFYMLWDQDEQKWATLYEFFYSDLPIGAWIVIGFITLAFLIAIWSNSITKKKESQIAKQLDLITHGELSKKKMRGLSKRNRKALISIDELVQTQKKSLQRMTNDKANVQEKAVQERLVLERQRLARELHDSVSQQLFAASMLLSATNETIGENLPEANAKQLAQTEKIVQQAQLEMRALLLHLRPIALKNKTLAQGLQDLLDELRQKVYFNIQERLEEVTLPKGAEDHVFRIAQETLSNTLRHSKATEVQLLLVERNGIVIFRVQDNGVGFSIKDDSHAGSYGLRNVEERAIEIGGTCKVVSIPDQGTIIEVQIPVEQEETKNDSHTTS</sequence>
<evidence type="ECO:0000256" key="7">
    <source>
        <dbReference type="ARBA" id="ARBA00022741"/>
    </source>
</evidence>
<evidence type="ECO:0000256" key="10">
    <source>
        <dbReference type="ARBA" id="ARBA00022989"/>
    </source>
</evidence>
<keyword evidence="10 14" id="KW-1133">Transmembrane helix</keyword>
<dbReference type="SMART" id="SM00387">
    <property type="entry name" value="HATPase_c"/>
    <property type="match status" value="1"/>
</dbReference>
<evidence type="ECO:0000256" key="11">
    <source>
        <dbReference type="ARBA" id="ARBA00023012"/>
    </source>
</evidence>
<comment type="catalytic activity">
    <reaction evidence="1 13">
        <text>ATP + protein L-histidine = ADP + protein N-phospho-L-histidine.</text>
        <dbReference type="EC" id="2.7.13.3"/>
    </reaction>
</comment>
<organism evidence="16 18">
    <name type="scientific">Kurthia zopfii</name>
    <dbReference type="NCBI Taxonomy" id="1650"/>
    <lineage>
        <taxon>Bacteria</taxon>
        <taxon>Bacillati</taxon>
        <taxon>Bacillota</taxon>
        <taxon>Bacilli</taxon>
        <taxon>Bacillales</taxon>
        <taxon>Caryophanaceae</taxon>
        <taxon>Kurthia</taxon>
    </lineage>
</organism>
<evidence type="ECO:0000256" key="5">
    <source>
        <dbReference type="ARBA" id="ARBA00022679"/>
    </source>
</evidence>
<dbReference type="PROSITE" id="PS50109">
    <property type="entry name" value="HIS_KIN"/>
    <property type="match status" value="1"/>
</dbReference>
<dbReference type="RefSeq" id="WP_109349636.1">
    <property type="nucleotide sequence ID" value="NZ_BJUE01000009.1"/>
</dbReference>
<keyword evidence="9 13" id="KW-0067">ATP-binding</keyword>
<comment type="caution">
    <text evidence="16">The sequence shown here is derived from an EMBL/GenBank/DDBJ whole genome shotgun (WGS) entry which is preliminary data.</text>
</comment>
<feature type="domain" description="Histidine kinase" evidence="15">
    <location>
        <begin position="144"/>
        <end position="339"/>
    </location>
</feature>
<dbReference type="GO" id="GO:0000155">
    <property type="term" value="F:phosphorelay sensor kinase activity"/>
    <property type="evidence" value="ECO:0007669"/>
    <property type="project" value="UniProtKB-UniRule"/>
</dbReference>
<keyword evidence="7 13" id="KW-0547">Nucleotide-binding</keyword>
<keyword evidence="11 13" id="KW-0902">Two-component regulatory system</keyword>
<feature type="transmembrane region" description="Helical" evidence="14">
    <location>
        <begin position="47"/>
        <end position="65"/>
    </location>
</feature>
<name>A0A8B4Q7B5_9BACL</name>
<accession>A0A8B4Q7B5</accession>
<gene>
    <name evidence="16" type="primary">vraS</name>
    <name evidence="17" type="ORF">DFR61_1163</name>
    <name evidence="16" type="ORF">NCTC10597_00200</name>
</gene>
<dbReference type="Gene3D" id="3.30.565.10">
    <property type="entry name" value="Histidine kinase-like ATPase, C-terminal domain"/>
    <property type="match status" value="1"/>
</dbReference>
<evidence type="ECO:0000256" key="3">
    <source>
        <dbReference type="ARBA" id="ARBA00022475"/>
    </source>
</evidence>
<evidence type="ECO:0000256" key="12">
    <source>
        <dbReference type="ARBA" id="ARBA00023136"/>
    </source>
</evidence>
<dbReference type="GO" id="GO:0005886">
    <property type="term" value="C:plasma membrane"/>
    <property type="evidence" value="ECO:0007669"/>
    <property type="project" value="UniProtKB-SubCell"/>
</dbReference>
<dbReference type="Pfam" id="PF02518">
    <property type="entry name" value="HATPase_c"/>
    <property type="match status" value="1"/>
</dbReference>
<dbReference type="GO" id="GO:0046983">
    <property type="term" value="F:protein dimerization activity"/>
    <property type="evidence" value="ECO:0007669"/>
    <property type="project" value="InterPro"/>
</dbReference>
<dbReference type="InterPro" id="IPR017202">
    <property type="entry name" value="LiaS/VraS"/>
</dbReference>
<keyword evidence="8 13" id="KW-0418">Kinase</keyword>
<evidence type="ECO:0000259" key="15">
    <source>
        <dbReference type="PROSITE" id="PS50109"/>
    </source>
</evidence>
<dbReference type="Gene3D" id="1.20.5.1930">
    <property type="match status" value="1"/>
</dbReference>
<keyword evidence="12 13" id="KW-0472">Membrane</keyword>
<keyword evidence="3 13" id="KW-1003">Cell membrane</keyword>
<keyword evidence="6 14" id="KW-0812">Transmembrane</keyword>
<evidence type="ECO:0000256" key="8">
    <source>
        <dbReference type="ARBA" id="ARBA00022777"/>
    </source>
</evidence>
<proteinExistence type="predicted"/>
<keyword evidence="4" id="KW-0597">Phosphoprotein</keyword>
<evidence type="ECO:0000256" key="1">
    <source>
        <dbReference type="ARBA" id="ARBA00000085"/>
    </source>
</evidence>
<comment type="subcellular location">
    <subcellularLocation>
        <location evidence="2 13">Cell membrane</location>
        <topology evidence="2 13">Multi-pass membrane protein</topology>
    </subcellularLocation>
</comment>
<dbReference type="SUPFAM" id="SSF55874">
    <property type="entry name" value="ATPase domain of HSP90 chaperone/DNA topoisomerase II/histidine kinase"/>
    <property type="match status" value="1"/>
</dbReference>
<dbReference type="PIRSF" id="PIRSF037431">
    <property type="entry name" value="STHK_LiaS"/>
    <property type="match status" value="1"/>
</dbReference>
<evidence type="ECO:0000256" key="4">
    <source>
        <dbReference type="ARBA" id="ARBA00022553"/>
    </source>
</evidence>
<feature type="transmembrane region" description="Helical" evidence="14">
    <location>
        <begin position="9"/>
        <end position="27"/>
    </location>
</feature>
<evidence type="ECO:0000256" key="9">
    <source>
        <dbReference type="ARBA" id="ARBA00022840"/>
    </source>
</evidence>
<dbReference type="InterPro" id="IPR003594">
    <property type="entry name" value="HATPase_dom"/>
</dbReference>
<evidence type="ECO:0000313" key="18">
    <source>
        <dbReference type="Proteomes" id="UP000254330"/>
    </source>
</evidence>
<dbReference type="EMBL" id="UGNP01000001">
    <property type="protein sequence ID" value="STX08536.1"/>
    <property type="molecule type" value="Genomic_DNA"/>
</dbReference>
<dbReference type="OrthoDB" id="9795828at2"/>
<evidence type="ECO:0000313" key="16">
    <source>
        <dbReference type="EMBL" id="STX08536.1"/>
    </source>
</evidence>
<dbReference type="Proteomes" id="UP000294641">
    <property type="component" value="Unassembled WGS sequence"/>
</dbReference>
<evidence type="ECO:0000256" key="13">
    <source>
        <dbReference type="PIRNR" id="PIRNR037431"/>
    </source>
</evidence>
<dbReference type="CDD" id="cd16917">
    <property type="entry name" value="HATPase_UhpB-NarQ-NarX-like"/>
    <property type="match status" value="1"/>
</dbReference>
<keyword evidence="19" id="KW-1185">Reference proteome</keyword>
<protein>
    <recommendedName>
        <fullName evidence="13">Sensor histidine kinase</fullName>
        <ecNumber evidence="13">2.7.13.3</ecNumber>
    </recommendedName>
</protein>
<dbReference type="InterPro" id="IPR036890">
    <property type="entry name" value="HATPase_C_sf"/>
</dbReference>
<evidence type="ECO:0000256" key="6">
    <source>
        <dbReference type="ARBA" id="ARBA00022692"/>
    </source>
</evidence>
<dbReference type="InterPro" id="IPR011712">
    <property type="entry name" value="Sig_transdc_His_kin_sub3_dim/P"/>
</dbReference>
<dbReference type="AlphaFoldDB" id="A0A8B4Q7B5"/>
<dbReference type="EMBL" id="SNZG01000016">
    <property type="protein sequence ID" value="TDR38446.1"/>
    <property type="molecule type" value="Genomic_DNA"/>
</dbReference>
<reference evidence="17 19" key="2">
    <citation type="submission" date="2019-03" db="EMBL/GenBank/DDBJ databases">
        <title>Genomic Encyclopedia of Type Strains, Phase IV (KMG-IV): sequencing the most valuable type-strain genomes for metagenomic binning, comparative biology and taxonomic classification.</title>
        <authorList>
            <person name="Goeker M."/>
        </authorList>
    </citation>
    <scope>NUCLEOTIDE SEQUENCE [LARGE SCALE GENOMIC DNA]</scope>
    <source>
        <strain evidence="17 19">DSM 20580</strain>
    </source>
</reference>
<dbReference type="Proteomes" id="UP000254330">
    <property type="component" value="Unassembled WGS sequence"/>
</dbReference>
<evidence type="ECO:0000256" key="2">
    <source>
        <dbReference type="ARBA" id="ARBA00004651"/>
    </source>
</evidence>
<evidence type="ECO:0000313" key="17">
    <source>
        <dbReference type="EMBL" id="TDR38446.1"/>
    </source>
</evidence>
<evidence type="ECO:0000313" key="19">
    <source>
        <dbReference type="Proteomes" id="UP000294641"/>
    </source>
</evidence>
<keyword evidence="5 13" id="KW-0808">Transferase</keyword>
<dbReference type="EC" id="2.7.13.3" evidence="13"/>